<name>C1MTV7_MICPC</name>
<dbReference type="OrthoDB" id="49473at2759"/>
<dbReference type="PANTHER" id="PTHR36220:SF1">
    <property type="entry name" value="GAMMA TUBULIN COMPLEX COMPONENT C-TERMINAL DOMAIN-CONTAINING PROTEIN"/>
    <property type="match status" value="1"/>
</dbReference>
<dbReference type="SUPFAM" id="SSF50965">
    <property type="entry name" value="Galactose oxidase, central domain"/>
    <property type="match status" value="1"/>
</dbReference>
<evidence type="ECO:0000313" key="3">
    <source>
        <dbReference type="Proteomes" id="UP000001876"/>
    </source>
</evidence>
<dbReference type="STRING" id="564608.C1MTV7"/>
<dbReference type="KEGG" id="mpp:MICPUCDRAFT_69375"/>
<dbReference type="Proteomes" id="UP000001876">
    <property type="component" value="Unassembled WGS sequence"/>
</dbReference>
<dbReference type="EMBL" id="GG663740">
    <property type="protein sequence ID" value="EEH56221.1"/>
    <property type="molecule type" value="Genomic_DNA"/>
</dbReference>
<protein>
    <submittedName>
        <fullName evidence="2">Predicted protein</fullName>
    </submittedName>
</protein>
<dbReference type="PROSITE" id="PS51470">
    <property type="entry name" value="FG_GAP"/>
    <property type="match status" value="1"/>
</dbReference>
<dbReference type="RefSeq" id="XP_003059089.1">
    <property type="nucleotide sequence ID" value="XM_003059043.1"/>
</dbReference>
<dbReference type="InterPro" id="IPR013519">
    <property type="entry name" value="Int_alpha_beta-p"/>
</dbReference>
<dbReference type="AlphaFoldDB" id="C1MTV7"/>
<sequence length="551" mass="56448">MIRFSISKTPALPHIPGECAWNAIDAGYVLSYNTAASICVATEDVLNNWNNRNPGRYATSESVMGYGLQEFTLDKSCAAAPLRERTKCADAYAESGGTWTQVGSDIDGEAEYDFSGYSVSMSSDGTRVAIGARLNDGAGDSAGHVRVYSESGGTWTQVGSDIDGEAAGDQVGFSVSMSSDGTRVAISAIYNDGAGDVAGHVRVYSESGGTWTQVGSDIDGEVAGDLSGWSISMSSDGTRVAIGATGNDGAGTTAGHVRVYAESGGTWTQVGSDIDGEAAMDSSAYAVSMSSDGTRVAIGAPGNDVAGNNDGHVRVYAESGGTWTQVGADIDGEAELDHSGHSVSMSSDGTRVAIGAYGNDGGGTGLNAGHVRVYAESGGTWTQVGSDIDGEAATDGSGFSVSMSSDGTRVAIGAKGSDNDVGHVRVYAESGGTWNQVGADIDGDAANDDGEPGNGHFGWTVSMSSDGTRVAIGAPYHDNIRGHVRVYEDGSVDEVCACSGVVEYRLDHDPGLWFRDSKTCHTPDACVCGEQDGEDGIAPLAFPPVCYCHAG</sequence>
<keyword evidence="3" id="KW-1185">Reference proteome</keyword>
<proteinExistence type="predicted"/>
<dbReference type="OMA" id="VESTWTQ"/>
<dbReference type="PANTHER" id="PTHR36220">
    <property type="entry name" value="UNNAMED PRODUCT"/>
    <property type="match status" value="1"/>
</dbReference>
<evidence type="ECO:0000256" key="1">
    <source>
        <dbReference type="PROSITE-ProRule" id="PRU00803"/>
    </source>
</evidence>
<dbReference type="GeneID" id="9684529"/>
<dbReference type="InterPro" id="IPR011043">
    <property type="entry name" value="Gal_Oxase/kelch_b-propeller"/>
</dbReference>
<accession>C1MTV7</accession>
<gene>
    <name evidence="2" type="ORF">MICPUCDRAFT_69375</name>
</gene>
<organism evidence="3">
    <name type="scientific">Micromonas pusilla (strain CCMP1545)</name>
    <name type="common">Picoplanktonic green alga</name>
    <dbReference type="NCBI Taxonomy" id="564608"/>
    <lineage>
        <taxon>Eukaryota</taxon>
        <taxon>Viridiplantae</taxon>
        <taxon>Chlorophyta</taxon>
        <taxon>Mamiellophyceae</taxon>
        <taxon>Mamiellales</taxon>
        <taxon>Mamiellaceae</taxon>
        <taxon>Micromonas</taxon>
    </lineage>
</organism>
<dbReference type="eggNOG" id="ENOG502S1Y6">
    <property type="taxonomic scope" value="Eukaryota"/>
</dbReference>
<feature type="repeat" description="FG-GAP" evidence="1">
    <location>
        <begin position="442"/>
        <end position="496"/>
    </location>
</feature>
<reference evidence="2 3" key="1">
    <citation type="journal article" date="2009" name="Science">
        <title>Green evolution and dynamic adaptations revealed by genomes of the marine picoeukaryotes Micromonas.</title>
        <authorList>
            <person name="Worden A.Z."/>
            <person name="Lee J.H."/>
            <person name="Mock T."/>
            <person name="Rouze P."/>
            <person name="Simmons M.P."/>
            <person name="Aerts A.L."/>
            <person name="Allen A.E."/>
            <person name="Cuvelier M.L."/>
            <person name="Derelle E."/>
            <person name="Everett M.V."/>
            <person name="Foulon E."/>
            <person name="Grimwood J."/>
            <person name="Gundlach H."/>
            <person name="Henrissat B."/>
            <person name="Napoli C."/>
            <person name="McDonald S.M."/>
            <person name="Parker M.S."/>
            <person name="Rombauts S."/>
            <person name="Salamov A."/>
            <person name="Von Dassow P."/>
            <person name="Badger J.H."/>
            <person name="Coutinho P.M."/>
            <person name="Demir E."/>
            <person name="Dubchak I."/>
            <person name="Gentemann C."/>
            <person name="Eikrem W."/>
            <person name="Gready J.E."/>
            <person name="John U."/>
            <person name="Lanier W."/>
            <person name="Lindquist E.A."/>
            <person name="Lucas S."/>
            <person name="Mayer K.F."/>
            <person name="Moreau H."/>
            <person name="Not F."/>
            <person name="Otillar R."/>
            <person name="Panaud O."/>
            <person name="Pangilinan J."/>
            <person name="Paulsen I."/>
            <person name="Piegu B."/>
            <person name="Poliakov A."/>
            <person name="Robbens S."/>
            <person name="Schmutz J."/>
            <person name="Toulza E."/>
            <person name="Wyss T."/>
            <person name="Zelensky A."/>
            <person name="Zhou K."/>
            <person name="Armbrust E.V."/>
            <person name="Bhattacharya D."/>
            <person name="Goodenough U.W."/>
            <person name="Van de Peer Y."/>
            <person name="Grigoriev I.V."/>
        </authorList>
    </citation>
    <scope>NUCLEOTIDE SEQUENCE [LARGE SCALE GENOMIC DNA]</scope>
    <source>
        <strain evidence="2 3">CCMP1545</strain>
    </source>
</reference>
<evidence type="ECO:0000313" key="2">
    <source>
        <dbReference type="EMBL" id="EEH56221.1"/>
    </source>
</evidence>